<evidence type="ECO:0000256" key="3">
    <source>
        <dbReference type="ARBA" id="ARBA00023002"/>
    </source>
</evidence>
<dbReference type="EMBL" id="QEOB01000011">
    <property type="protein sequence ID" value="PVX81306.1"/>
    <property type="molecule type" value="Genomic_DNA"/>
</dbReference>
<feature type="domain" description="Alcohol dehydrogenase iron-type/glycerol dehydrogenase GldA" evidence="9">
    <location>
        <begin position="9"/>
        <end position="155"/>
    </location>
</feature>
<evidence type="ECO:0000256" key="6">
    <source>
        <dbReference type="ARBA" id="ARBA00039147"/>
    </source>
</evidence>
<evidence type="ECO:0000256" key="7">
    <source>
        <dbReference type="ARBA" id="ARBA00040132"/>
    </source>
</evidence>
<evidence type="ECO:0000313" key="11">
    <source>
        <dbReference type="Proteomes" id="UP000245712"/>
    </source>
</evidence>
<dbReference type="PANTHER" id="PTHR43616:SF5">
    <property type="entry name" value="GLYCEROL DEHYDROGENASE 1"/>
    <property type="match status" value="1"/>
</dbReference>
<keyword evidence="3" id="KW-0560">Oxidoreductase</keyword>
<comment type="similarity">
    <text evidence="1">Belongs to the iron-containing alcohol dehydrogenase family.</text>
</comment>
<comment type="caution">
    <text evidence="10">The sequence shown here is derived from an EMBL/GenBank/DDBJ whole genome shotgun (WGS) entry which is preliminary data.</text>
</comment>
<dbReference type="EC" id="1.1.1.6" evidence="6"/>
<evidence type="ECO:0000256" key="8">
    <source>
        <dbReference type="ARBA" id="ARBA00049006"/>
    </source>
</evidence>
<dbReference type="CDD" id="cd08170">
    <property type="entry name" value="GlyDH"/>
    <property type="match status" value="1"/>
</dbReference>
<evidence type="ECO:0000256" key="4">
    <source>
        <dbReference type="ARBA" id="ARBA00023027"/>
    </source>
</evidence>
<comment type="catalytic activity">
    <reaction evidence="8">
        <text>glycerol + NAD(+) = dihydroxyacetone + NADH + H(+)</text>
        <dbReference type="Rhea" id="RHEA:13769"/>
        <dbReference type="ChEBI" id="CHEBI:15378"/>
        <dbReference type="ChEBI" id="CHEBI:16016"/>
        <dbReference type="ChEBI" id="CHEBI:17754"/>
        <dbReference type="ChEBI" id="CHEBI:57540"/>
        <dbReference type="ChEBI" id="CHEBI:57945"/>
        <dbReference type="EC" id="1.1.1.6"/>
    </reaction>
</comment>
<dbReference type="InterPro" id="IPR001670">
    <property type="entry name" value="ADH_Fe/GldA"/>
</dbReference>
<keyword evidence="11" id="KW-1185">Reference proteome</keyword>
<evidence type="ECO:0000313" key="10">
    <source>
        <dbReference type="EMBL" id="PVX81306.1"/>
    </source>
</evidence>
<name>A0ABX5KLE4_9BURK</name>
<dbReference type="PIRSF" id="PIRSF000112">
    <property type="entry name" value="Glycerol_dehydrogenase"/>
    <property type="match status" value="1"/>
</dbReference>
<dbReference type="Gene3D" id="1.20.1090.10">
    <property type="entry name" value="Dehydroquinate synthase-like - alpha domain"/>
    <property type="match status" value="1"/>
</dbReference>
<keyword evidence="2" id="KW-0479">Metal-binding</keyword>
<proteinExistence type="inferred from homology"/>
<evidence type="ECO:0000256" key="1">
    <source>
        <dbReference type="ARBA" id="ARBA00007358"/>
    </source>
</evidence>
<dbReference type="SUPFAM" id="SSF56796">
    <property type="entry name" value="Dehydroquinate synthase-like"/>
    <property type="match status" value="1"/>
</dbReference>
<keyword evidence="4" id="KW-0520">NAD</keyword>
<dbReference type="Pfam" id="PF00465">
    <property type="entry name" value="Fe-ADH"/>
    <property type="match status" value="1"/>
</dbReference>
<evidence type="ECO:0000256" key="2">
    <source>
        <dbReference type="ARBA" id="ARBA00022723"/>
    </source>
</evidence>
<protein>
    <recommendedName>
        <fullName evidence="7">Glycerol dehydrogenase</fullName>
        <ecNumber evidence="6">1.1.1.6</ecNumber>
    </recommendedName>
</protein>
<dbReference type="RefSeq" id="WP_112174141.1">
    <property type="nucleotide sequence ID" value="NZ_CAJZAT010000001.1"/>
</dbReference>
<evidence type="ECO:0000256" key="5">
    <source>
        <dbReference type="ARBA" id="ARBA00037918"/>
    </source>
</evidence>
<dbReference type="InterPro" id="IPR018211">
    <property type="entry name" value="ADH_Fe_CS"/>
</dbReference>
<dbReference type="Proteomes" id="UP000245712">
    <property type="component" value="Unassembled WGS sequence"/>
</dbReference>
<organism evidence="10 11">
    <name type="scientific">Paraburkholderia unamae</name>
    <dbReference type="NCBI Taxonomy" id="219649"/>
    <lineage>
        <taxon>Bacteria</taxon>
        <taxon>Pseudomonadati</taxon>
        <taxon>Pseudomonadota</taxon>
        <taxon>Betaproteobacteria</taxon>
        <taxon>Burkholderiales</taxon>
        <taxon>Burkholderiaceae</taxon>
        <taxon>Paraburkholderia</taxon>
    </lineage>
</organism>
<comment type="pathway">
    <text evidence="5">Polyol metabolism; glycerol fermentation; glycerone phosphate from glycerol (oxidative route): step 1/2.</text>
</comment>
<reference evidence="10 11" key="1">
    <citation type="submission" date="2018-05" db="EMBL/GenBank/DDBJ databases">
        <title>Genomic Encyclopedia of Type Strains, Phase IV (KMG-V): Genome sequencing to study the core and pangenomes of soil and plant-associated prokaryotes.</title>
        <authorList>
            <person name="Whitman W."/>
        </authorList>
    </citation>
    <scope>NUCLEOTIDE SEQUENCE [LARGE SCALE GENOMIC DNA]</scope>
    <source>
        <strain evidence="10 11">SCZa-39</strain>
    </source>
</reference>
<accession>A0ABX5KLE4</accession>
<dbReference type="PANTHER" id="PTHR43616">
    <property type="entry name" value="GLYCEROL DEHYDROGENASE"/>
    <property type="match status" value="1"/>
</dbReference>
<sequence length="360" mass="38446">MTALTFGSPGRYIQGDGVVGDIGQYIRACSPRALILCDSFVREQFGSRIVASCAAHDVTAHWLEFSGELTQRKVAELAQAAQSFDFGVVVAIGGGKTLDAGKALVDAAGCALITVPTIASNDSPTSKNYVLYDDDHQLAAVKHLPRSAAYVVVDTALIAQAPTHFLLAGIGDAISKYFEAEQCLQSGGKNMFAARPSFSAYVLARECFSIIRSDAAPVLDDLKLGRTHPAFDRLIEAVILMSGLGFESGGLSIAHSMTRGLSRLAGAAHAPHGLQVAYALLVQLHLEHRAPDFMRDMIRLYERLGLPTRLSDLGASGATREHYETVARLTLEAPYAGNFEHSLSIADIVSAMEKVERAAA</sequence>
<dbReference type="PROSITE" id="PS00913">
    <property type="entry name" value="ADH_IRON_1"/>
    <property type="match status" value="1"/>
</dbReference>
<dbReference type="Gene3D" id="3.40.50.1970">
    <property type="match status" value="1"/>
</dbReference>
<dbReference type="InterPro" id="IPR016205">
    <property type="entry name" value="Glycerol_DH"/>
</dbReference>
<evidence type="ECO:0000259" key="9">
    <source>
        <dbReference type="Pfam" id="PF00465"/>
    </source>
</evidence>
<gene>
    <name evidence="10" type="ORF">C7402_111208</name>
</gene>